<sequence>MSKRYHMWTAEERRKKISKFHNVENMKNHLESNSQTNVNIFYESKTVTLIVIFFLA</sequence>
<dbReference type="AlphaFoldDB" id="A0A0L8HIL6"/>
<name>A0A0L8HIL6_OCTBM</name>
<evidence type="ECO:0000313" key="1">
    <source>
        <dbReference type="EMBL" id="KOF89103.1"/>
    </source>
</evidence>
<gene>
    <name evidence="1" type="ORF">OCBIM_22013627mg</name>
</gene>
<organism evidence="1">
    <name type="scientific">Octopus bimaculoides</name>
    <name type="common">California two-spotted octopus</name>
    <dbReference type="NCBI Taxonomy" id="37653"/>
    <lineage>
        <taxon>Eukaryota</taxon>
        <taxon>Metazoa</taxon>
        <taxon>Spiralia</taxon>
        <taxon>Lophotrochozoa</taxon>
        <taxon>Mollusca</taxon>
        <taxon>Cephalopoda</taxon>
        <taxon>Coleoidea</taxon>
        <taxon>Octopodiformes</taxon>
        <taxon>Octopoda</taxon>
        <taxon>Incirrata</taxon>
        <taxon>Octopodidae</taxon>
        <taxon>Octopus</taxon>
    </lineage>
</organism>
<accession>A0A0L8HIL6</accession>
<protein>
    <submittedName>
        <fullName evidence="1">Uncharacterized protein</fullName>
    </submittedName>
</protein>
<proteinExistence type="predicted"/>
<dbReference type="EMBL" id="KQ418040">
    <property type="protein sequence ID" value="KOF89103.1"/>
    <property type="molecule type" value="Genomic_DNA"/>
</dbReference>
<reference evidence="1" key="1">
    <citation type="submission" date="2015-07" db="EMBL/GenBank/DDBJ databases">
        <title>MeaNS - Measles Nucleotide Surveillance Program.</title>
        <authorList>
            <person name="Tran T."/>
            <person name="Druce J."/>
        </authorList>
    </citation>
    <scope>NUCLEOTIDE SEQUENCE</scope>
    <source>
        <strain evidence="1">UCB-OBI-ISO-001</strain>
        <tissue evidence="1">Gonad</tissue>
    </source>
</reference>